<feature type="region of interest" description="Disordered" evidence="3">
    <location>
        <begin position="510"/>
        <end position="532"/>
    </location>
</feature>
<evidence type="ECO:0008006" key="6">
    <source>
        <dbReference type="Google" id="ProtNLM"/>
    </source>
</evidence>
<dbReference type="EMBL" id="JZBS01001814">
    <property type="protein sequence ID" value="KKK21315.1"/>
    <property type="molecule type" value="Genomic_DNA"/>
</dbReference>
<feature type="compositionally biased region" description="Basic and acidic residues" evidence="3">
    <location>
        <begin position="1382"/>
        <end position="1397"/>
    </location>
</feature>
<feature type="compositionally biased region" description="Polar residues" evidence="3">
    <location>
        <begin position="878"/>
        <end position="894"/>
    </location>
</feature>
<dbReference type="InterPro" id="IPR012340">
    <property type="entry name" value="NA-bd_OB-fold"/>
</dbReference>
<dbReference type="GO" id="GO:0030428">
    <property type="term" value="C:cell septum"/>
    <property type="evidence" value="ECO:0007669"/>
    <property type="project" value="UniProtKB-SubCell"/>
</dbReference>
<feature type="compositionally biased region" description="Low complexity" evidence="3">
    <location>
        <begin position="973"/>
        <end position="985"/>
    </location>
</feature>
<keyword evidence="5" id="KW-1185">Reference proteome</keyword>
<dbReference type="GO" id="GO:0003746">
    <property type="term" value="F:translation elongation factor activity"/>
    <property type="evidence" value="ECO:0007669"/>
    <property type="project" value="InterPro"/>
</dbReference>
<feature type="region of interest" description="Disordered" evidence="3">
    <location>
        <begin position="436"/>
        <end position="494"/>
    </location>
</feature>
<dbReference type="InterPro" id="IPR001884">
    <property type="entry name" value="IF5A-like"/>
</dbReference>
<comment type="caution">
    <text evidence="4">The sequence shown here is derived from an EMBL/GenBank/DDBJ whole genome shotgun (WGS) entry which is preliminary data.</text>
</comment>
<evidence type="ECO:0000256" key="1">
    <source>
        <dbReference type="ARBA" id="ARBA00004431"/>
    </source>
</evidence>
<feature type="compositionally biased region" description="Low complexity" evidence="3">
    <location>
        <begin position="16"/>
        <end position="30"/>
    </location>
</feature>
<dbReference type="GO" id="GO:0043022">
    <property type="term" value="F:ribosome binding"/>
    <property type="evidence" value="ECO:0007669"/>
    <property type="project" value="InterPro"/>
</dbReference>
<dbReference type="OrthoDB" id="5423926at2759"/>
<sequence length="1811" mass="197929">MFRRKRSASQHHHPLSTYSTQSAQSAATHAFLKSKPSSSSLSSAAAAAALRSSTPTPISVENVQTKRMLQRQASVSSQLGRSPSSRPASRNSLRRANSSGSMSARTFRDQSPRRPSSSYAPAAVAPPLPLIPPKFASRRSQTRRSVSLGPEIWLSQSAVHGTERAIGAGQGIDEPGSPQSVHGFGRDTASPEHQRSGSRNSINFSYPMNSRTNSPTLPPGVSDRRDSAIVATRTGHTPSPNIPPSKDSVAQSNAKSTRQPSRGTTPGSPGRNPRPVGTAVLAAQVASRHDEPNTSPATSPRGIRYRDQTAFERSPSQSPASVDRRSRLTQSLVKRPSTVVENRQAEENQELKSPREHEEHVPIMKSFPEEPPRAKTPPIPEGPPELLQTPPVSPSESNLSVDLDQPAHLRHSNSPGRMTRFSTQLSVMNFAGEHLHQPPARSVSPAKSALKNPRKSSLSPDGRIYGILRPGPPLSEISDATSVASDDGARPNYRRRPVKVSFDDEAEVVGVAASPPTSPEDVVPEPPSGKSKEKAAWFGLDKRKSHPLRSVEVDEFDGVLKPCPALPSFGSIRGGRDSAQREIIHRDLSDNESTASSELNMGVPSWSFSSDHTLGNIIPRATPDGLQQQQQQDRVDNTQPPAHAEPIFLTEAYVESQKENIPVGKPALQALHVHKTLESSSLEVRSEQHHVLPSNSNLAVPNIMVQPATPQLEKGRLSLEIYDVPGGFPRSSIDFESQKNNGRRPYGSTKGDSTAGVDHGDSDDESSESIYSDAEEDLKGDGFGSINAILGPETAPPQSAESEHEFAAHPPAEIEAKKLEQKAPGSEIPETCRIAQVVTPVPRVSSPPAPNSPDSSDEPLPFSSPYPPFPIRPRAKKNSQGMPRSSTMPVNSTKGPMAVEIHTIAKVRDPAQFQGRNPQSSRAEADASQLPQGPGQNKERPASWAGALRNGGSYPTGGEQDMDTRSARKPRRQLSNGSDSSSSFKRSARPAKGDGMRWTLRGGQPSNRTSASPTETRTFSSGMGGAGTGNMRSTLRGSVHRRDKSSFFSTGKSPKGKFAKDTRIPFTSRFPDSESDSDGGGFQARRLHRRKNTMSDDDMRPVRGIPRRRGAHDGDSTELEDSSDGERHISARPRADARQPNRTGTVRDPALAAVAKSRGMTEEELEDLLKRGSPRKPGLLHRFSMKKSKPPGERGKLQFDESQSGTIPEQHAVMDGTYGTSGRKASMPADSHRLLKKTSQKSSGGDTWPLRSDRGNAATGASTAAPASHQPPRPQTSDGVAINGNDKAGAAPPAFEHPGTPQSPFSADQSPANDSGNYASEVTIEASGRKKRFQRDSRKDAPRTANLDFDARVPIPFSVFPSSYRSDAVPQTTLVTERVEGEVQLDSHSRVEREDTRTSAPLPDPRVYGKEEVDRQFERRSTRPGVVDDFTVVADQRVNERVDERVQSSQPDYPQVDLARERYREPSSAPRFQKRVQTYDNALESQLDITERDYRRRVDPTYDVSHNRRYQAPVDSYQASRQQSNDVSYSRSTAQVDTSYDRSFESRPLDVPKQGSYKDRQVTVESFKSTPSTSQVKVLKSTTVVDHPPARKMGYYDDDGNYHSFRRGVERAADRVLHPFTHRHHHDAVVAREEIVADDRGPVRFSEGVREEVRIVEPRGGSSSAETVPIPCHFIRIGDILILQGRPCQVIRISVSPQTGQHRYLGVDLFTRELQEESSFVSNPSPSVVVQTMLGPVYKTYRILDIRNNGLVAMTDTGDVKQDIPVITQGNLFRRIREAFQEGHGSVRALVINDGGRELVVDFKVIHSSRL</sequence>
<feature type="compositionally biased region" description="Basic and acidic residues" evidence="3">
    <location>
        <begin position="1190"/>
        <end position="1199"/>
    </location>
</feature>
<protein>
    <recommendedName>
        <fullName evidence="6">Woronin body major protein</fullName>
    </recommendedName>
</protein>
<dbReference type="CDD" id="cd04469">
    <property type="entry name" value="S1_Hex1"/>
    <property type="match status" value="1"/>
</dbReference>
<feature type="compositionally biased region" description="Pro residues" evidence="3">
    <location>
        <begin position="374"/>
        <end position="383"/>
    </location>
</feature>
<feature type="compositionally biased region" description="Polar residues" evidence="3">
    <location>
        <begin position="54"/>
        <end position="78"/>
    </location>
</feature>
<feature type="compositionally biased region" description="Polar residues" evidence="3">
    <location>
        <begin position="1300"/>
        <end position="1320"/>
    </location>
</feature>
<dbReference type="InterPro" id="IPR008991">
    <property type="entry name" value="Translation_prot_SH3-like_sf"/>
</dbReference>
<dbReference type="FunFam" id="2.30.30.30:FF:000033">
    <property type="entry name" value="Woronin body major protein HEX1"/>
    <property type="match status" value="1"/>
</dbReference>
<feature type="compositionally biased region" description="Low complexity" evidence="3">
    <location>
        <begin position="113"/>
        <end position="123"/>
    </location>
</feature>
<dbReference type="SUPFAM" id="SSF50104">
    <property type="entry name" value="Translation proteins SH3-like domain"/>
    <property type="match status" value="1"/>
</dbReference>
<comment type="subcellular location">
    <subcellularLocation>
        <location evidence="1">Cell septum</location>
    </subcellularLocation>
</comment>
<dbReference type="GO" id="GO:0140266">
    <property type="term" value="C:Woronin body"/>
    <property type="evidence" value="ECO:0007669"/>
    <property type="project" value="UniProtKB-ARBA"/>
</dbReference>
<feature type="compositionally biased region" description="Acidic residues" evidence="3">
    <location>
        <begin position="761"/>
        <end position="778"/>
    </location>
</feature>
<feature type="compositionally biased region" description="Polar residues" evidence="3">
    <location>
        <begin position="197"/>
        <end position="215"/>
    </location>
</feature>
<dbReference type="PANTHER" id="PTHR11673">
    <property type="entry name" value="TRANSLATION INITIATION FACTOR 5A FAMILY MEMBER"/>
    <property type="match status" value="1"/>
</dbReference>
<feature type="compositionally biased region" description="Basic and acidic residues" evidence="3">
    <location>
        <begin position="1539"/>
        <end position="1556"/>
    </location>
</feature>
<feature type="compositionally biased region" description="Polar residues" evidence="3">
    <location>
        <begin position="248"/>
        <end position="267"/>
    </location>
</feature>
<feature type="compositionally biased region" description="Low complexity" evidence="3">
    <location>
        <begin position="1257"/>
        <end position="1268"/>
    </location>
</feature>
<feature type="region of interest" description="Disordered" evidence="3">
    <location>
        <begin position="1498"/>
        <end position="1556"/>
    </location>
</feature>
<evidence type="ECO:0000313" key="5">
    <source>
        <dbReference type="Proteomes" id="UP000034291"/>
    </source>
</evidence>
<feature type="region of interest" description="Disordered" evidence="3">
    <location>
        <begin position="1"/>
        <end position="143"/>
    </location>
</feature>
<organism evidence="4 5">
    <name type="scientific">Aspergillus rambellii</name>
    <dbReference type="NCBI Taxonomy" id="308745"/>
    <lineage>
        <taxon>Eukaryota</taxon>
        <taxon>Fungi</taxon>
        <taxon>Dikarya</taxon>
        <taxon>Ascomycota</taxon>
        <taxon>Pezizomycotina</taxon>
        <taxon>Eurotiomycetes</taxon>
        <taxon>Eurotiomycetidae</taxon>
        <taxon>Eurotiales</taxon>
        <taxon>Aspergillaceae</taxon>
        <taxon>Aspergillus</taxon>
        <taxon>Aspergillus subgen. Nidulantes</taxon>
    </lineage>
</organism>
<feature type="compositionally biased region" description="Pro residues" evidence="3">
    <location>
        <begin position="862"/>
        <end position="871"/>
    </location>
</feature>
<dbReference type="InterPro" id="IPR037318">
    <property type="entry name" value="Hex1_S1"/>
</dbReference>
<feature type="compositionally biased region" description="Polar residues" evidence="3">
    <location>
        <begin position="1004"/>
        <end position="1021"/>
    </location>
</feature>
<feature type="compositionally biased region" description="Low complexity" evidence="3">
    <location>
        <begin position="852"/>
        <end position="861"/>
    </location>
</feature>
<dbReference type="Gene3D" id="2.30.30.30">
    <property type="match status" value="1"/>
</dbReference>
<dbReference type="SUPFAM" id="SSF50249">
    <property type="entry name" value="Nucleic acid-binding proteins"/>
    <property type="match status" value="1"/>
</dbReference>
<dbReference type="Proteomes" id="UP000034291">
    <property type="component" value="Unassembled WGS sequence"/>
</dbReference>
<feature type="compositionally biased region" description="Basic and acidic residues" evidence="3">
    <location>
        <begin position="343"/>
        <end position="373"/>
    </location>
</feature>
<evidence type="ECO:0000256" key="2">
    <source>
        <dbReference type="ARBA" id="ARBA00061629"/>
    </source>
</evidence>
<feature type="region of interest" description="Disordered" evidence="3">
    <location>
        <begin position="167"/>
        <end position="417"/>
    </location>
</feature>
<feature type="region of interest" description="Disordered" evidence="3">
    <location>
        <begin position="1382"/>
        <end position="1407"/>
    </location>
</feature>
<dbReference type="Gene3D" id="2.40.50.140">
    <property type="entry name" value="Nucleic acid-binding proteins"/>
    <property type="match status" value="1"/>
</dbReference>
<feature type="region of interest" description="Disordered" evidence="3">
    <location>
        <begin position="618"/>
        <end position="641"/>
    </location>
</feature>
<name>A0A0F8WUQ1_9EURO</name>
<evidence type="ECO:0000256" key="3">
    <source>
        <dbReference type="SAM" id="MobiDB-lite"/>
    </source>
</evidence>
<evidence type="ECO:0000313" key="4">
    <source>
        <dbReference type="EMBL" id="KKK21315.1"/>
    </source>
</evidence>
<feature type="compositionally biased region" description="Basic and acidic residues" evidence="3">
    <location>
        <begin position="1124"/>
        <end position="1139"/>
    </location>
</feature>
<feature type="compositionally biased region" description="Basic and acidic residues" evidence="3">
    <location>
        <begin position="801"/>
        <end position="821"/>
    </location>
</feature>
<proteinExistence type="inferred from homology"/>
<feature type="compositionally biased region" description="Polar residues" evidence="3">
    <location>
        <begin position="1517"/>
        <end position="1538"/>
    </location>
</feature>
<accession>A0A0F8WUQ1</accession>
<dbReference type="GO" id="GO:0003723">
    <property type="term" value="F:RNA binding"/>
    <property type="evidence" value="ECO:0007669"/>
    <property type="project" value="InterPro"/>
</dbReference>
<dbReference type="STRING" id="308745.A0A0F8WUQ1"/>
<feature type="compositionally biased region" description="Basic residues" evidence="3">
    <location>
        <begin position="1"/>
        <end position="14"/>
    </location>
</feature>
<dbReference type="InterPro" id="IPR014722">
    <property type="entry name" value="Rib_uL2_dom2"/>
</dbReference>
<feature type="compositionally biased region" description="Low complexity" evidence="3">
    <location>
        <begin position="79"/>
        <end position="101"/>
    </location>
</feature>
<reference evidence="4 5" key="1">
    <citation type="submission" date="2015-02" db="EMBL/GenBank/DDBJ databases">
        <title>Draft Genome Sequences of Two Closely-Related Aflatoxigenic Aspergillus Species Obtained from the Cote d'Ivoire.</title>
        <authorList>
            <person name="Moore G.G."/>
            <person name="Beltz S.B."/>
            <person name="Mack B.M."/>
        </authorList>
    </citation>
    <scope>NUCLEOTIDE SEQUENCE [LARGE SCALE GENOMIC DNA]</scope>
    <source>
        <strain evidence="4 5">SRRC1468</strain>
    </source>
</reference>
<feature type="compositionally biased region" description="Low complexity" evidence="3">
    <location>
        <begin position="37"/>
        <end position="53"/>
    </location>
</feature>
<feature type="region of interest" description="Disordered" evidence="3">
    <location>
        <begin position="728"/>
        <end position="1345"/>
    </location>
</feature>
<gene>
    <name evidence="4" type="ORF">ARAM_006121</name>
</gene>
<dbReference type="GO" id="GO:0045901">
    <property type="term" value="P:positive regulation of translational elongation"/>
    <property type="evidence" value="ECO:0007669"/>
    <property type="project" value="InterPro"/>
</dbReference>
<feature type="region of interest" description="Disordered" evidence="3">
    <location>
        <begin position="1441"/>
        <end position="1479"/>
    </location>
</feature>
<comment type="similarity">
    <text evidence="2">Belongs to the eIF-5A family. Hex1 subfamily.</text>
</comment>